<organism evidence="2 3">
    <name type="scientific">Microbacterium kyungheense</name>
    <dbReference type="NCBI Taxonomy" id="1263636"/>
    <lineage>
        <taxon>Bacteria</taxon>
        <taxon>Bacillati</taxon>
        <taxon>Actinomycetota</taxon>
        <taxon>Actinomycetes</taxon>
        <taxon>Micrococcales</taxon>
        <taxon>Microbacteriaceae</taxon>
        <taxon>Microbacterium</taxon>
    </lineage>
</organism>
<keyword evidence="3" id="KW-1185">Reference proteome</keyword>
<sequence>MRPDVTLDRPAYRGDMSVEDFARYSEVLHEMTQEIARAVPDHAWDFTSVRPGTSAGRQTEHRPAASFAPFSKQLRHVVCVRGVYNAALGTGAVDWSRKHEHYNGPLARDALTTALAEQQRRLIELLDGIHPDVVLDWDGHPFTFGLFGGEFAQHEALHHGQWSVYAALAGFDTPSGWRDSWGL</sequence>
<dbReference type="SUPFAM" id="SSF109854">
    <property type="entry name" value="DinB/YfiT-like putative metalloenzymes"/>
    <property type="match status" value="1"/>
</dbReference>
<dbReference type="InterPro" id="IPR034660">
    <property type="entry name" value="DinB/YfiT-like"/>
</dbReference>
<dbReference type="EMBL" id="VFPE01000001">
    <property type="protein sequence ID" value="TQM34256.1"/>
    <property type="molecule type" value="Genomic_DNA"/>
</dbReference>
<evidence type="ECO:0000313" key="3">
    <source>
        <dbReference type="Proteomes" id="UP000320235"/>
    </source>
</evidence>
<name>A0A543FKM8_9MICO</name>
<dbReference type="Proteomes" id="UP000320235">
    <property type="component" value="Unassembled WGS sequence"/>
</dbReference>
<dbReference type="Pfam" id="PF12867">
    <property type="entry name" value="DinB_2"/>
    <property type="match status" value="1"/>
</dbReference>
<dbReference type="InterPro" id="IPR024775">
    <property type="entry name" value="DinB-like"/>
</dbReference>
<reference evidence="2 3" key="1">
    <citation type="submission" date="2019-06" db="EMBL/GenBank/DDBJ databases">
        <title>Sequencing the genomes of 1000 actinobacteria strains.</title>
        <authorList>
            <person name="Klenk H.-P."/>
        </authorList>
    </citation>
    <scope>NUCLEOTIDE SEQUENCE [LARGE SCALE GENOMIC DNA]</scope>
    <source>
        <strain evidence="2 3">DSM 105492</strain>
    </source>
</reference>
<proteinExistence type="predicted"/>
<dbReference type="AlphaFoldDB" id="A0A543FKM8"/>
<comment type="caution">
    <text evidence="2">The sequence shown here is derived from an EMBL/GenBank/DDBJ whole genome shotgun (WGS) entry which is preliminary data.</text>
</comment>
<accession>A0A543FKM8</accession>
<feature type="domain" description="DinB-like" evidence="1">
    <location>
        <begin position="32"/>
        <end position="161"/>
    </location>
</feature>
<dbReference type="Gene3D" id="1.20.120.450">
    <property type="entry name" value="dinb family like domain"/>
    <property type="match status" value="1"/>
</dbReference>
<protein>
    <recommendedName>
        <fullName evidence="1">DinB-like domain-containing protein</fullName>
    </recommendedName>
</protein>
<evidence type="ECO:0000259" key="1">
    <source>
        <dbReference type="Pfam" id="PF12867"/>
    </source>
</evidence>
<evidence type="ECO:0000313" key="2">
    <source>
        <dbReference type="EMBL" id="TQM34256.1"/>
    </source>
</evidence>
<gene>
    <name evidence="2" type="ORF">FB391_0543</name>
</gene>